<feature type="domain" description="EamA" evidence="9">
    <location>
        <begin position="152"/>
        <end position="284"/>
    </location>
</feature>
<feature type="transmembrane region" description="Helical" evidence="8">
    <location>
        <begin position="244"/>
        <end position="261"/>
    </location>
</feature>
<feature type="transmembrane region" description="Helical" evidence="8">
    <location>
        <begin position="7"/>
        <end position="25"/>
    </location>
</feature>
<dbReference type="EMBL" id="JBHSFK010000033">
    <property type="protein sequence ID" value="MFC4505288.1"/>
    <property type="molecule type" value="Genomic_DNA"/>
</dbReference>
<keyword evidence="3" id="KW-0813">Transport</keyword>
<keyword evidence="4" id="KW-1003">Cell membrane</keyword>
<dbReference type="PANTHER" id="PTHR22911">
    <property type="entry name" value="ACYL-MALONYL CONDENSING ENZYME-RELATED"/>
    <property type="match status" value="1"/>
</dbReference>
<sequence>MNTSRQGLLFGVAAYTLWGLFPLYFRLLESSSALEILLHRLLWTLPLCLLITRVSGAVRELRTLLRDRRRVATLAGAAGVLAVNSGCYVYAVNSGHIIEASLGYFINPLVTVTLAVLVLRERLRPLQWAAVSLGVLSVAVLTVDYGRLPWIALVLAGSFALYGLIKKQVGGDVGAVVGLTTESLTLGPVAAAGLAVYVATGHGTFTDDAPWHPVLLAVGGVTVAGPLLLFAASARRIPLTTIGLLQYLTPVLQLLIGVLLFHEAMPASRWSGFVLIWIALVLLSADGLRRRSTEKAAAAPAPEPVARGQ</sequence>
<dbReference type="InterPro" id="IPR000620">
    <property type="entry name" value="EamA_dom"/>
</dbReference>
<reference evidence="11" key="1">
    <citation type="journal article" date="2019" name="Int. J. Syst. Evol. Microbiol.">
        <title>The Global Catalogue of Microorganisms (GCM) 10K type strain sequencing project: providing services to taxonomists for standard genome sequencing and annotation.</title>
        <authorList>
            <consortium name="The Broad Institute Genomics Platform"/>
            <consortium name="The Broad Institute Genome Sequencing Center for Infectious Disease"/>
            <person name="Wu L."/>
            <person name="Ma J."/>
        </authorList>
    </citation>
    <scope>NUCLEOTIDE SEQUENCE [LARGE SCALE GENOMIC DNA]</scope>
    <source>
        <strain evidence="11">CGMCC 4.7177</strain>
    </source>
</reference>
<gene>
    <name evidence="10" type="primary">rarD</name>
    <name evidence="10" type="ORF">ACFPIH_38470</name>
</gene>
<name>A0ABV9B4C3_9ACTN</name>
<feature type="transmembrane region" description="Helical" evidence="8">
    <location>
        <begin position="211"/>
        <end position="232"/>
    </location>
</feature>
<evidence type="ECO:0000313" key="10">
    <source>
        <dbReference type="EMBL" id="MFC4505288.1"/>
    </source>
</evidence>
<evidence type="ECO:0000259" key="9">
    <source>
        <dbReference type="Pfam" id="PF00892"/>
    </source>
</evidence>
<feature type="transmembrane region" description="Helical" evidence="8">
    <location>
        <begin position="126"/>
        <end position="142"/>
    </location>
</feature>
<evidence type="ECO:0000256" key="1">
    <source>
        <dbReference type="ARBA" id="ARBA00004651"/>
    </source>
</evidence>
<feature type="domain" description="EamA" evidence="9">
    <location>
        <begin position="7"/>
        <end position="142"/>
    </location>
</feature>
<dbReference type="PANTHER" id="PTHR22911:SF137">
    <property type="entry name" value="SOLUTE CARRIER FAMILY 35 MEMBER G2-RELATED"/>
    <property type="match status" value="1"/>
</dbReference>
<feature type="transmembrane region" description="Helical" evidence="8">
    <location>
        <begin position="177"/>
        <end position="199"/>
    </location>
</feature>
<evidence type="ECO:0000256" key="4">
    <source>
        <dbReference type="ARBA" id="ARBA00022475"/>
    </source>
</evidence>
<dbReference type="SUPFAM" id="SSF103481">
    <property type="entry name" value="Multidrug resistance efflux transporter EmrE"/>
    <property type="match status" value="2"/>
</dbReference>
<evidence type="ECO:0000256" key="8">
    <source>
        <dbReference type="SAM" id="Phobius"/>
    </source>
</evidence>
<feature type="transmembrane region" description="Helical" evidence="8">
    <location>
        <begin position="97"/>
        <end position="119"/>
    </location>
</feature>
<evidence type="ECO:0000256" key="5">
    <source>
        <dbReference type="ARBA" id="ARBA00022692"/>
    </source>
</evidence>
<organism evidence="10 11">
    <name type="scientific">Streptomyces vulcanius</name>
    <dbReference type="NCBI Taxonomy" id="1441876"/>
    <lineage>
        <taxon>Bacteria</taxon>
        <taxon>Bacillati</taxon>
        <taxon>Actinomycetota</taxon>
        <taxon>Actinomycetes</taxon>
        <taxon>Kitasatosporales</taxon>
        <taxon>Streptomycetaceae</taxon>
        <taxon>Streptomyces</taxon>
    </lineage>
</organism>
<comment type="subcellular location">
    <subcellularLocation>
        <location evidence="1">Cell membrane</location>
        <topology evidence="1">Multi-pass membrane protein</topology>
    </subcellularLocation>
</comment>
<dbReference type="RefSeq" id="WP_381182581.1">
    <property type="nucleotide sequence ID" value="NZ_JBHSFK010000033.1"/>
</dbReference>
<feature type="transmembrane region" description="Helical" evidence="8">
    <location>
        <begin position="71"/>
        <end position="91"/>
    </location>
</feature>
<evidence type="ECO:0000256" key="7">
    <source>
        <dbReference type="ARBA" id="ARBA00023136"/>
    </source>
</evidence>
<keyword evidence="7 8" id="KW-0472">Membrane</keyword>
<feature type="transmembrane region" description="Helical" evidence="8">
    <location>
        <begin position="37"/>
        <end position="59"/>
    </location>
</feature>
<dbReference type="InterPro" id="IPR037185">
    <property type="entry name" value="EmrE-like"/>
</dbReference>
<evidence type="ECO:0000313" key="11">
    <source>
        <dbReference type="Proteomes" id="UP001595839"/>
    </source>
</evidence>
<evidence type="ECO:0000256" key="6">
    <source>
        <dbReference type="ARBA" id="ARBA00022989"/>
    </source>
</evidence>
<dbReference type="InterPro" id="IPR004626">
    <property type="entry name" value="RarD"/>
</dbReference>
<feature type="transmembrane region" description="Helical" evidence="8">
    <location>
        <begin position="267"/>
        <end position="285"/>
    </location>
</feature>
<evidence type="ECO:0000256" key="2">
    <source>
        <dbReference type="ARBA" id="ARBA00007362"/>
    </source>
</evidence>
<keyword evidence="5 8" id="KW-0812">Transmembrane</keyword>
<comment type="similarity">
    <text evidence="2">Belongs to the EamA transporter family.</text>
</comment>
<keyword evidence="11" id="KW-1185">Reference proteome</keyword>
<dbReference type="NCBIfam" id="TIGR00688">
    <property type="entry name" value="rarD"/>
    <property type="match status" value="1"/>
</dbReference>
<evidence type="ECO:0000256" key="3">
    <source>
        <dbReference type="ARBA" id="ARBA00022448"/>
    </source>
</evidence>
<dbReference type="Pfam" id="PF00892">
    <property type="entry name" value="EamA"/>
    <property type="match status" value="2"/>
</dbReference>
<keyword evidence="6 8" id="KW-1133">Transmembrane helix</keyword>
<protein>
    <submittedName>
        <fullName evidence="10">EamA family transporter RarD</fullName>
    </submittedName>
</protein>
<comment type="caution">
    <text evidence="10">The sequence shown here is derived from an EMBL/GenBank/DDBJ whole genome shotgun (WGS) entry which is preliminary data.</text>
</comment>
<dbReference type="Proteomes" id="UP001595839">
    <property type="component" value="Unassembled WGS sequence"/>
</dbReference>
<accession>A0ABV9B4C3</accession>
<proteinExistence type="inferred from homology"/>
<feature type="transmembrane region" description="Helical" evidence="8">
    <location>
        <begin position="148"/>
        <end position="165"/>
    </location>
</feature>